<feature type="transmembrane region" description="Helical" evidence="1">
    <location>
        <begin position="140"/>
        <end position="160"/>
    </location>
</feature>
<name>A0ABX8AVS1_9HYPH</name>
<feature type="transmembrane region" description="Helical" evidence="1">
    <location>
        <begin position="33"/>
        <end position="59"/>
    </location>
</feature>
<evidence type="ECO:0000313" key="3">
    <source>
        <dbReference type="Proteomes" id="UP000680706"/>
    </source>
</evidence>
<evidence type="ECO:0000313" key="2">
    <source>
        <dbReference type="EMBL" id="QUS58708.1"/>
    </source>
</evidence>
<organism evidence="2 3">
    <name type="scientific">Pseudovibrio brasiliensis</name>
    <dbReference type="NCBI Taxonomy" id="1898042"/>
    <lineage>
        <taxon>Bacteria</taxon>
        <taxon>Pseudomonadati</taxon>
        <taxon>Pseudomonadota</taxon>
        <taxon>Alphaproteobacteria</taxon>
        <taxon>Hyphomicrobiales</taxon>
        <taxon>Stappiaceae</taxon>
        <taxon>Pseudovibrio</taxon>
    </lineage>
</organism>
<keyword evidence="1" id="KW-1133">Transmembrane helix</keyword>
<proteinExistence type="predicted"/>
<gene>
    <name evidence="2" type="ORF">KGB56_25230</name>
</gene>
<reference evidence="2 3" key="1">
    <citation type="journal article" date="2021" name="Angew. Chem. Int. Ed. Engl.">
        <title>A novel family of nonribosomal peptides modulate collective behavior in Pseudovibrio bacteria isolated from marine sponges.</title>
        <authorList>
            <person name="Ioca L.P."/>
            <person name="Dai Y."/>
            <person name="Kunakom S."/>
            <person name="Diaz-Espinosa J."/>
            <person name="Krunic A."/>
            <person name="Crnkovic C.M."/>
            <person name="Orjala J."/>
            <person name="Sanchez L.M."/>
            <person name="Ferreira A.G."/>
            <person name="Berlinck R.G.S."/>
            <person name="Eustaquio A.S."/>
        </authorList>
    </citation>
    <scope>NUCLEOTIDE SEQUENCE [LARGE SCALE GENOMIC DNA]</scope>
    <source>
        <strain evidence="2 3">Ab134</strain>
        <plasmid evidence="2 3">pAb134-02</plasmid>
    </source>
</reference>
<evidence type="ECO:0000256" key="1">
    <source>
        <dbReference type="SAM" id="Phobius"/>
    </source>
</evidence>
<sequence>MKPKSEEKFREEYENMEDVLAFMPLSGYHSYQFYAWAFKATLVQLALSIFIIIIPSYFSETLMKLSSIQSAIYYLLDLFPIFQVRFEVLLQLNKFSASQYAVCSFLCILAFILFTIQYLYGYFKHWSTLGKHKKVDGRGIIGAAIGCVMLSGAAWGYFILTPTSVDPEYLGTFSLMAGPFFPIYCALIAVCFPFAIMQPIVFIIKLVHQLTFGFYKERH</sequence>
<feature type="transmembrane region" description="Helical" evidence="1">
    <location>
        <begin position="98"/>
        <end position="120"/>
    </location>
</feature>
<dbReference type="RefSeq" id="WP_075697765.1">
    <property type="nucleotide sequence ID" value="NZ_CP074128.1"/>
</dbReference>
<dbReference type="Proteomes" id="UP000680706">
    <property type="component" value="Plasmid pAb134-02"/>
</dbReference>
<keyword evidence="2" id="KW-0614">Plasmid</keyword>
<geneLocation type="plasmid" evidence="2 3">
    <name>pAb134-02</name>
</geneLocation>
<protein>
    <submittedName>
        <fullName evidence="2">Uncharacterized protein</fullName>
    </submittedName>
</protein>
<feature type="transmembrane region" description="Helical" evidence="1">
    <location>
        <begin position="180"/>
        <end position="204"/>
    </location>
</feature>
<dbReference type="EMBL" id="CP074128">
    <property type="protein sequence ID" value="QUS58708.1"/>
    <property type="molecule type" value="Genomic_DNA"/>
</dbReference>
<accession>A0ABX8AVS1</accession>
<keyword evidence="1" id="KW-0812">Transmembrane</keyword>
<feature type="transmembrane region" description="Helical" evidence="1">
    <location>
        <begin position="71"/>
        <end position="92"/>
    </location>
</feature>
<keyword evidence="3" id="KW-1185">Reference proteome</keyword>
<keyword evidence="1" id="KW-0472">Membrane</keyword>